<evidence type="ECO:0000256" key="7">
    <source>
        <dbReference type="RuleBase" id="RU363032"/>
    </source>
</evidence>
<evidence type="ECO:0000259" key="9">
    <source>
        <dbReference type="PROSITE" id="PS50928"/>
    </source>
</evidence>
<feature type="transmembrane region" description="Helical" evidence="7">
    <location>
        <begin position="274"/>
        <end position="295"/>
    </location>
</feature>
<reference evidence="10 11" key="1">
    <citation type="submission" date="2015-12" db="EMBL/GenBank/DDBJ databases">
        <title>Genome sequence of Streptomyces sp. G25.</title>
        <authorList>
            <person name="Poehlein A."/>
            <person name="Roettig A."/>
            <person name="Hiessl S."/>
            <person name="Hauschild P."/>
            <person name="Schauer J."/>
            <person name="Madkour M.H."/>
            <person name="Al-Ansari A.M."/>
            <person name="Almakishah N.H."/>
            <person name="Steinbuechel A."/>
            <person name="Daniel R."/>
        </authorList>
    </citation>
    <scope>NUCLEOTIDE SEQUENCE [LARGE SCALE GENOMIC DNA]</scope>
    <source>
        <strain evidence="11">G25(2015)</strain>
    </source>
</reference>
<evidence type="ECO:0000256" key="1">
    <source>
        <dbReference type="ARBA" id="ARBA00004651"/>
    </source>
</evidence>
<feature type="transmembrane region" description="Helical" evidence="7">
    <location>
        <begin position="216"/>
        <end position="235"/>
    </location>
</feature>
<accession>A0A177HM01</accession>
<dbReference type="GO" id="GO:0005886">
    <property type="term" value="C:plasma membrane"/>
    <property type="evidence" value="ECO:0007669"/>
    <property type="project" value="UniProtKB-SubCell"/>
</dbReference>
<dbReference type="EMBL" id="LOHS01000100">
    <property type="protein sequence ID" value="OAH11913.1"/>
    <property type="molecule type" value="Genomic_DNA"/>
</dbReference>
<dbReference type="Gene3D" id="1.10.3720.10">
    <property type="entry name" value="MetI-like"/>
    <property type="match status" value="1"/>
</dbReference>
<protein>
    <submittedName>
        <fullName evidence="10">sn-glycerol-3-phosphate transport system permease protein UgpA</fullName>
    </submittedName>
</protein>
<comment type="subcellular location">
    <subcellularLocation>
        <location evidence="1 7">Cell membrane</location>
        <topology evidence="1 7">Multi-pass membrane protein</topology>
    </subcellularLocation>
</comment>
<evidence type="ECO:0000256" key="4">
    <source>
        <dbReference type="ARBA" id="ARBA00022692"/>
    </source>
</evidence>
<dbReference type="Pfam" id="PF00528">
    <property type="entry name" value="BPD_transp_1"/>
    <property type="match status" value="1"/>
</dbReference>
<gene>
    <name evidence="10" type="primary">ugpA_4</name>
    <name evidence="10" type="ORF">STSP_47930</name>
</gene>
<evidence type="ECO:0000256" key="8">
    <source>
        <dbReference type="SAM" id="MobiDB-lite"/>
    </source>
</evidence>
<keyword evidence="4 7" id="KW-0812">Transmembrane</keyword>
<keyword evidence="3" id="KW-1003">Cell membrane</keyword>
<keyword evidence="6 7" id="KW-0472">Membrane</keyword>
<evidence type="ECO:0000313" key="10">
    <source>
        <dbReference type="EMBL" id="OAH11913.1"/>
    </source>
</evidence>
<evidence type="ECO:0000256" key="3">
    <source>
        <dbReference type="ARBA" id="ARBA00022475"/>
    </source>
</evidence>
<feature type="transmembrane region" description="Helical" evidence="7">
    <location>
        <begin position="25"/>
        <end position="50"/>
    </location>
</feature>
<dbReference type="PROSITE" id="PS50928">
    <property type="entry name" value="ABC_TM1"/>
    <property type="match status" value="1"/>
</dbReference>
<dbReference type="STRING" id="1716141.STSP_47930"/>
<dbReference type="InterPro" id="IPR035906">
    <property type="entry name" value="MetI-like_sf"/>
</dbReference>
<evidence type="ECO:0000256" key="2">
    <source>
        <dbReference type="ARBA" id="ARBA00022448"/>
    </source>
</evidence>
<comment type="caution">
    <text evidence="10">The sequence shown here is derived from an EMBL/GenBank/DDBJ whole genome shotgun (WGS) entry which is preliminary data.</text>
</comment>
<dbReference type="OrthoDB" id="34224at2"/>
<feature type="transmembrane region" description="Helical" evidence="7">
    <location>
        <begin position="118"/>
        <end position="138"/>
    </location>
</feature>
<keyword evidence="2 7" id="KW-0813">Transport</keyword>
<dbReference type="SUPFAM" id="SSF161098">
    <property type="entry name" value="MetI-like"/>
    <property type="match status" value="1"/>
</dbReference>
<proteinExistence type="inferred from homology"/>
<feature type="transmembrane region" description="Helical" evidence="7">
    <location>
        <begin position="85"/>
        <end position="106"/>
    </location>
</feature>
<keyword evidence="5 7" id="KW-1133">Transmembrane helix</keyword>
<evidence type="ECO:0000256" key="6">
    <source>
        <dbReference type="ARBA" id="ARBA00023136"/>
    </source>
</evidence>
<dbReference type="PATRIC" id="fig|1716141.3.peg.5037"/>
<dbReference type="GO" id="GO:0055085">
    <property type="term" value="P:transmembrane transport"/>
    <property type="evidence" value="ECO:0007669"/>
    <property type="project" value="InterPro"/>
</dbReference>
<feature type="domain" description="ABC transmembrane type-1" evidence="9">
    <location>
        <begin position="81"/>
        <end position="293"/>
    </location>
</feature>
<dbReference type="RefSeq" id="WP_067281633.1">
    <property type="nucleotide sequence ID" value="NZ_LOHS01000100.1"/>
</dbReference>
<evidence type="ECO:0000313" key="11">
    <source>
        <dbReference type="Proteomes" id="UP000077381"/>
    </source>
</evidence>
<dbReference type="PANTHER" id="PTHR43005">
    <property type="entry name" value="BLR7065 PROTEIN"/>
    <property type="match status" value="1"/>
</dbReference>
<keyword evidence="11" id="KW-1185">Reference proteome</keyword>
<organism evidence="10 11">
    <name type="scientific">Streptomyces jeddahensis</name>
    <dbReference type="NCBI Taxonomy" id="1716141"/>
    <lineage>
        <taxon>Bacteria</taxon>
        <taxon>Bacillati</taxon>
        <taxon>Actinomycetota</taxon>
        <taxon>Actinomycetes</taxon>
        <taxon>Kitasatosporales</taxon>
        <taxon>Streptomycetaceae</taxon>
        <taxon>Streptomyces</taxon>
    </lineage>
</organism>
<dbReference type="AlphaFoldDB" id="A0A177HM01"/>
<dbReference type="PANTHER" id="PTHR43005:SF1">
    <property type="entry name" value="SPERMIDINE_PUTRESCINE TRANSPORT SYSTEM PERMEASE PROTEIN"/>
    <property type="match status" value="1"/>
</dbReference>
<comment type="similarity">
    <text evidence="7">Belongs to the binding-protein-dependent transport system permease family.</text>
</comment>
<dbReference type="Proteomes" id="UP000077381">
    <property type="component" value="Unassembled WGS sequence"/>
</dbReference>
<name>A0A177HM01_9ACTN</name>
<sequence length="305" mass="32118">MTTAPTLKAGPRTVRGRSGARVPGGLAAPAVAFLVVFAAYPLVYLIGLAFTQSTLAQPLQRWTGFDNFRSALESQSFTGSLWRSVLFAVLAAAVQLVLGTALALLLRARARRPGLLGTLLLLPLVTPPVMVGVAWKLLLAPVGGALNGVLHVLGLPGVNPLGGATSAFITLVVIDSWQWTPFVMLLTYAALLGVPDELREAAALDGAGRRRTARSVVLPYIEPTLLSVLLLKLVIGFKVFDIVYVVTAGGPGFSTTTSTYDIQRTALQEFDVGAAAAGTVVFSLLIGLVTAVVALRRKRHEEVAV</sequence>
<evidence type="ECO:0000256" key="5">
    <source>
        <dbReference type="ARBA" id="ARBA00022989"/>
    </source>
</evidence>
<dbReference type="InterPro" id="IPR000515">
    <property type="entry name" value="MetI-like"/>
</dbReference>
<feature type="region of interest" description="Disordered" evidence="8">
    <location>
        <begin position="1"/>
        <end position="20"/>
    </location>
</feature>
<dbReference type="CDD" id="cd06261">
    <property type="entry name" value="TM_PBP2"/>
    <property type="match status" value="1"/>
</dbReference>
<feature type="transmembrane region" description="Helical" evidence="7">
    <location>
        <begin position="176"/>
        <end position="195"/>
    </location>
</feature>